<dbReference type="Pfam" id="PF14704">
    <property type="entry name" value="DERM"/>
    <property type="match status" value="1"/>
</dbReference>
<evidence type="ECO:0000313" key="5">
    <source>
        <dbReference type="Proteomes" id="UP000694888"/>
    </source>
</evidence>
<protein>
    <submittedName>
        <fullName evidence="6">Hemagglutinin/amebocyte aggregation factor</fullName>
    </submittedName>
</protein>
<dbReference type="InterPro" id="IPR026645">
    <property type="entry name" value="Dermatopontin"/>
</dbReference>
<keyword evidence="5" id="KW-1185">Reference proteome</keyword>
<comment type="subcellular location">
    <subcellularLocation>
        <location evidence="1">Secreted</location>
    </subcellularLocation>
</comment>
<sequence>MSRGGAGFGSVSILSVHDNNKEDRVFDFTCIPLILLYFPETFVELTCEWSNYVNDFDQLIEYQCPNDNVVAGISSYHDNHPEDRRFKFYCCRPNDLVTHGCEYTGYVNSYDQLLNYTVPDGWVLRGMTSVHDNSKNDRIFQFDVCRLDRLQLNPGASVVG</sequence>
<organism evidence="5 6">
    <name type="scientific">Aplysia californica</name>
    <name type="common">California sea hare</name>
    <dbReference type="NCBI Taxonomy" id="6500"/>
    <lineage>
        <taxon>Eukaryota</taxon>
        <taxon>Metazoa</taxon>
        <taxon>Spiralia</taxon>
        <taxon>Lophotrochozoa</taxon>
        <taxon>Mollusca</taxon>
        <taxon>Gastropoda</taxon>
        <taxon>Heterobranchia</taxon>
        <taxon>Euthyneura</taxon>
        <taxon>Tectipleura</taxon>
        <taxon>Aplysiida</taxon>
        <taxon>Aplysioidea</taxon>
        <taxon>Aplysiidae</taxon>
        <taxon>Aplysia</taxon>
    </lineage>
</organism>
<evidence type="ECO:0000313" key="6">
    <source>
        <dbReference type="RefSeq" id="XP_005099814.2"/>
    </source>
</evidence>
<dbReference type="Proteomes" id="UP000694888">
    <property type="component" value="Unplaced"/>
</dbReference>
<evidence type="ECO:0000256" key="1">
    <source>
        <dbReference type="ARBA" id="ARBA00004613"/>
    </source>
</evidence>
<evidence type="ECO:0000256" key="2">
    <source>
        <dbReference type="ARBA" id="ARBA00008712"/>
    </source>
</evidence>
<keyword evidence="4" id="KW-1015">Disulfide bond</keyword>
<dbReference type="RefSeq" id="XP_005099814.2">
    <property type="nucleotide sequence ID" value="XM_005099757.2"/>
</dbReference>
<dbReference type="PANTHER" id="PTHR15040">
    <property type="entry name" value="DERMATOPONTIN-RELATED"/>
    <property type="match status" value="1"/>
</dbReference>
<gene>
    <name evidence="6" type="primary">LOC101850481</name>
</gene>
<evidence type="ECO:0000256" key="4">
    <source>
        <dbReference type="ARBA" id="ARBA00023157"/>
    </source>
</evidence>
<dbReference type="PANTHER" id="PTHR15040:SF3">
    <property type="entry name" value="SI:DKEY-14D8.6-RELATED"/>
    <property type="match status" value="1"/>
</dbReference>
<proteinExistence type="inferred from homology"/>
<dbReference type="GeneID" id="101850481"/>
<reference evidence="6" key="1">
    <citation type="submission" date="2025-08" db="UniProtKB">
        <authorList>
            <consortium name="RefSeq"/>
        </authorList>
    </citation>
    <scope>IDENTIFICATION</scope>
</reference>
<name>A0ABM0JRG2_APLCA</name>
<keyword evidence="3" id="KW-0964">Secreted</keyword>
<evidence type="ECO:0000256" key="3">
    <source>
        <dbReference type="ARBA" id="ARBA00022525"/>
    </source>
</evidence>
<accession>A0ABM0JRG2</accession>
<comment type="similarity">
    <text evidence="2">Belongs to the dermatopontin family.</text>
</comment>